<comment type="caution">
    <text evidence="10">The sequence shown here is derived from an EMBL/GenBank/DDBJ whole genome shotgun (WGS) entry which is preliminary data.</text>
</comment>
<evidence type="ECO:0000256" key="2">
    <source>
        <dbReference type="ARBA" id="ARBA00022692"/>
    </source>
</evidence>
<evidence type="ECO:0000313" key="11">
    <source>
        <dbReference type="EMBL" id="CAF1123863.1"/>
    </source>
</evidence>
<sequence>MNRSKKKKSQTSDGSLTQTNTQATAKDNISIENKIMKQSIEQESTVRILFGVIAVSFLSVPICYMLSYMKEMKNSLNVFLYSAVICISVAPLTYFLLIKHLLHVKKEIYFYVFTIFSFTAIADLLLALTIDGYSSAFHFYLEQGEVYLKTSHGLYINYWDGTVHYLLYLIMLYCMLKQKTKTKFFRFLSLFWCGSMINSLIVLVGGAAVGRYGSHIKPSCLLNVPYMMFPLIFLVRQFRTRTTFIQQQIKGNRKPLRQKSFISHLLDIGFIIYMLFALIFAIFRVLHVLKTPMMKNSFYYEYEPYILNESGFPLVQILIYAFYFIPYYYSAINVLIFNDQESTKFEWFPDLTMVHAGAAAQAQFSYLFSSLHNPPLVSDSTWSAIPSDNWFITVGLNSILAIVPQFFAFRVCGGHRDRDFY</sequence>
<evidence type="ECO:0000256" key="6">
    <source>
        <dbReference type="ARBA" id="ARBA00034760"/>
    </source>
</evidence>
<evidence type="ECO:0000256" key="3">
    <source>
        <dbReference type="ARBA" id="ARBA00022737"/>
    </source>
</evidence>
<dbReference type="AlphaFoldDB" id="A0A813VKS1"/>
<feature type="transmembrane region" description="Helical" evidence="8">
    <location>
        <begin position="317"/>
        <end position="336"/>
    </location>
</feature>
<evidence type="ECO:0000256" key="7">
    <source>
        <dbReference type="PROSITE-ProRule" id="PRU01087"/>
    </source>
</evidence>
<name>A0A813VKS1_9BILA</name>
<dbReference type="Proteomes" id="UP000663877">
    <property type="component" value="Unassembled WGS sequence"/>
</dbReference>
<feature type="transmembrane region" description="Helical" evidence="8">
    <location>
        <begin position="156"/>
        <end position="176"/>
    </location>
</feature>
<feature type="transmembrane region" description="Helical" evidence="8">
    <location>
        <begin position="221"/>
        <end position="239"/>
    </location>
</feature>
<dbReference type="OrthoDB" id="8181520at2759"/>
<dbReference type="InterPro" id="IPR033118">
    <property type="entry name" value="EXPERA"/>
</dbReference>
<evidence type="ECO:0000256" key="8">
    <source>
        <dbReference type="SAM" id="Phobius"/>
    </source>
</evidence>
<evidence type="ECO:0000313" key="13">
    <source>
        <dbReference type="Proteomes" id="UP000663877"/>
    </source>
</evidence>
<gene>
    <name evidence="10" type="ORF">BJG266_LOCUS7202</name>
    <name evidence="11" type="ORF">QVE165_LOCUS21549</name>
</gene>
<feature type="transmembrane region" description="Helical" evidence="8">
    <location>
        <begin position="188"/>
        <end position="209"/>
    </location>
</feature>
<feature type="transmembrane region" description="Helical" evidence="8">
    <location>
        <begin position="79"/>
        <end position="97"/>
    </location>
</feature>
<comment type="subcellular location">
    <subcellularLocation>
        <location evidence="1">Endomembrane system</location>
        <topology evidence="1">Multi-pass membrane protein</topology>
    </subcellularLocation>
</comment>
<reference evidence="10" key="1">
    <citation type="submission" date="2021-02" db="EMBL/GenBank/DDBJ databases">
        <authorList>
            <person name="Nowell W R."/>
        </authorList>
    </citation>
    <scope>NUCLEOTIDE SEQUENCE</scope>
</reference>
<evidence type="ECO:0000256" key="5">
    <source>
        <dbReference type="ARBA" id="ARBA00023136"/>
    </source>
</evidence>
<dbReference type="CDD" id="cd21106">
    <property type="entry name" value="TM6SF1-like"/>
    <property type="match status" value="1"/>
</dbReference>
<feature type="transmembrane region" description="Helical" evidence="8">
    <location>
        <begin position="46"/>
        <end position="67"/>
    </location>
</feature>
<evidence type="ECO:0000313" key="12">
    <source>
        <dbReference type="Proteomes" id="UP000663832"/>
    </source>
</evidence>
<comment type="similarity">
    <text evidence="6">Belongs to the TM6SF family.</text>
</comment>
<dbReference type="EMBL" id="CAJNOI010000021">
    <property type="protein sequence ID" value="CAF0838864.1"/>
    <property type="molecule type" value="Genomic_DNA"/>
</dbReference>
<dbReference type="Pfam" id="PF26083">
    <property type="entry name" value="TM_Tm6sf2"/>
    <property type="match status" value="1"/>
</dbReference>
<proteinExistence type="inferred from homology"/>
<dbReference type="InterPro" id="IPR059044">
    <property type="entry name" value="TM_Tm6sf1/2"/>
</dbReference>
<feature type="transmembrane region" description="Helical" evidence="8">
    <location>
        <begin position="260"/>
        <end position="286"/>
    </location>
</feature>
<keyword evidence="4 7" id="KW-1133">Transmembrane helix</keyword>
<dbReference type="PANTHER" id="PTHR14568">
    <property type="entry name" value="TRANSMEMBRANE SUPERFAMILY 6 MEMBER 1/2"/>
    <property type="match status" value="1"/>
</dbReference>
<dbReference type="PROSITE" id="PS51751">
    <property type="entry name" value="EXPERA"/>
    <property type="match status" value="2"/>
</dbReference>
<dbReference type="GO" id="GO:0016020">
    <property type="term" value="C:membrane"/>
    <property type="evidence" value="ECO:0007669"/>
    <property type="project" value="UniProtKB-UniRule"/>
</dbReference>
<evidence type="ECO:0000259" key="9">
    <source>
        <dbReference type="PROSITE" id="PS51751"/>
    </source>
</evidence>
<keyword evidence="5 7" id="KW-0472">Membrane</keyword>
<dbReference type="GO" id="GO:0012505">
    <property type="term" value="C:endomembrane system"/>
    <property type="evidence" value="ECO:0007669"/>
    <property type="project" value="UniProtKB-SubCell"/>
</dbReference>
<dbReference type="Proteomes" id="UP000663832">
    <property type="component" value="Unassembled WGS sequence"/>
</dbReference>
<feature type="transmembrane region" description="Helical" evidence="8">
    <location>
        <begin position="109"/>
        <end position="130"/>
    </location>
</feature>
<protein>
    <recommendedName>
        <fullName evidence="9">EXPERA domain-containing protein</fullName>
    </recommendedName>
</protein>
<feature type="domain" description="EXPERA" evidence="9">
    <location>
        <begin position="106"/>
        <end position="234"/>
    </location>
</feature>
<evidence type="ECO:0000256" key="4">
    <source>
        <dbReference type="ARBA" id="ARBA00022989"/>
    </source>
</evidence>
<accession>A0A813VKS1</accession>
<feature type="domain" description="EXPERA" evidence="9">
    <location>
        <begin position="266"/>
        <end position="408"/>
    </location>
</feature>
<organism evidence="10 13">
    <name type="scientific">Adineta steineri</name>
    <dbReference type="NCBI Taxonomy" id="433720"/>
    <lineage>
        <taxon>Eukaryota</taxon>
        <taxon>Metazoa</taxon>
        <taxon>Spiralia</taxon>
        <taxon>Gnathifera</taxon>
        <taxon>Rotifera</taxon>
        <taxon>Eurotatoria</taxon>
        <taxon>Bdelloidea</taxon>
        <taxon>Adinetida</taxon>
        <taxon>Adinetidae</taxon>
        <taxon>Adineta</taxon>
    </lineage>
</organism>
<dbReference type="InterPro" id="IPR047195">
    <property type="entry name" value="TM6SF1-like"/>
</dbReference>
<keyword evidence="3" id="KW-0677">Repeat</keyword>
<dbReference type="EMBL" id="CAJNOM010000139">
    <property type="protein sequence ID" value="CAF1123863.1"/>
    <property type="molecule type" value="Genomic_DNA"/>
</dbReference>
<evidence type="ECO:0000256" key="1">
    <source>
        <dbReference type="ARBA" id="ARBA00004127"/>
    </source>
</evidence>
<keyword evidence="12" id="KW-1185">Reference proteome</keyword>
<dbReference type="PANTHER" id="PTHR14568:SF8">
    <property type="entry name" value="EXPERA DOMAIN-CONTAINING PROTEIN"/>
    <property type="match status" value="1"/>
</dbReference>
<keyword evidence="2 7" id="KW-0812">Transmembrane</keyword>
<evidence type="ECO:0000313" key="10">
    <source>
        <dbReference type="EMBL" id="CAF0838864.1"/>
    </source>
</evidence>